<reference evidence="2 3" key="1">
    <citation type="submission" date="2017-07" db="EMBL/GenBank/DDBJ databases">
        <title>Genome sequence of the Sordaria macrospora wild type strain R19027.</title>
        <authorList>
            <person name="Nowrousian M."/>
            <person name="Teichert I."/>
            <person name="Kueck U."/>
        </authorList>
    </citation>
    <scope>NUCLEOTIDE SEQUENCE [LARGE SCALE GENOMIC DNA]</scope>
    <source>
        <strain evidence="2 3">R19027</strain>
        <tissue evidence="2">Mycelium</tissue>
    </source>
</reference>
<feature type="region of interest" description="Disordered" evidence="1">
    <location>
        <begin position="656"/>
        <end position="690"/>
    </location>
</feature>
<feature type="compositionally biased region" description="Basic residues" evidence="1">
    <location>
        <begin position="384"/>
        <end position="396"/>
    </location>
</feature>
<protein>
    <submittedName>
        <fullName evidence="2">Uncharacterized protein</fullName>
    </submittedName>
</protein>
<dbReference type="VEuPathDB" id="FungiDB:SMAC_03658"/>
<evidence type="ECO:0000256" key="1">
    <source>
        <dbReference type="SAM" id="MobiDB-lite"/>
    </source>
</evidence>
<dbReference type="Proteomes" id="UP000433876">
    <property type="component" value="Unassembled WGS sequence"/>
</dbReference>
<evidence type="ECO:0000313" key="2">
    <source>
        <dbReference type="EMBL" id="KAA8635126.1"/>
    </source>
</evidence>
<feature type="region of interest" description="Disordered" evidence="1">
    <location>
        <begin position="1"/>
        <end position="166"/>
    </location>
</feature>
<feature type="compositionally biased region" description="Basic residues" evidence="1">
    <location>
        <begin position="478"/>
        <end position="490"/>
    </location>
</feature>
<sequence length="807" mass="87467">MAPFKPDAPAWLTGSAKKEKKKKPQVARSPEAKMPIPDSKLSQSVSVSAKKKKNKSKKKKPKTRAGGDLADDEQPSDVSGFVKGQSPTLSTNDATFVTVEESDPQEEEVARIKKEPVSPTIPKENAPPLRSESRIPLPPYPPYEPATKRSASPSPSSQLQVENPLMSLVKNINVRNEKHQSPSKATTKSMQKFLNKLTPTVLNSTLDQTQTFPPTSPLNTKTPLGQMPNRMLQFDSSPNNRFSPSKSENKCTPVPLPITGGKGFPAAPRLGTPFRATAGTQEDPLTPADIDAILHSVASKKSSDNGSERGVVMMHGYIIEDAHEANVGMTNTTIVKHEQQQEDSATAEALSKKSKKSKKGDKKRRLEESNALEEDDTITVSAAKKAKKSRKNKKAKMIGEEEEHHYQDTMDLDGPTQLDDTTVIAETTQIEVDMQLDEEVMQLVKNDHAGHASETVTVSAPKEDVEETLVDESASAINKKKTKKSRKAKKGQVEVEEHQHIQDDEQAANVINVANSKHKEQVTDVAAATNPSPATEPKVSKKGRKPKTEEQDSEQDATLPSTTASNVAATMAASNPLLSIAKQVVKFDNNLSFHTETFQTELSTIKNSLASLEQRIQANELRASVRHEILFNAMNKIATDMHTLGTIVCSARFSKGGDSNSHNDHDINNVNNSPDSSSPGSVERDRLQRSVRATAVAPSVGVGRKGYGQSMTPIPLPRNGNGIGQRVFSSHHGGRQTPALGVKPTNTNTAGGASAGLSGAAMTQGRKNQEKLLKGFTAEMDVAKDPKTVEIKGKLCVKYADDLFKML</sequence>
<feature type="compositionally biased region" description="Basic residues" evidence="1">
    <location>
        <begin position="49"/>
        <end position="63"/>
    </location>
</feature>
<dbReference type="EMBL" id="NMPR01000015">
    <property type="protein sequence ID" value="KAA8635126.1"/>
    <property type="molecule type" value="Genomic_DNA"/>
</dbReference>
<dbReference type="AlphaFoldDB" id="A0A8S9A131"/>
<feature type="compositionally biased region" description="Polar residues" evidence="1">
    <location>
        <begin position="85"/>
        <end position="95"/>
    </location>
</feature>
<proteinExistence type="predicted"/>
<feature type="region of interest" description="Disordered" evidence="1">
    <location>
        <begin position="338"/>
        <end position="416"/>
    </location>
</feature>
<feature type="region of interest" description="Disordered" evidence="1">
    <location>
        <begin position="206"/>
        <end position="226"/>
    </location>
</feature>
<name>A0A8S9A131_SORMA</name>
<feature type="region of interest" description="Disordered" evidence="1">
    <location>
        <begin position="519"/>
        <end position="560"/>
    </location>
</feature>
<feature type="compositionally biased region" description="Basic and acidic residues" evidence="1">
    <location>
        <begin position="397"/>
        <end position="408"/>
    </location>
</feature>
<feature type="compositionally biased region" description="Low complexity" evidence="1">
    <location>
        <begin position="39"/>
        <end position="48"/>
    </location>
</feature>
<feature type="compositionally biased region" description="Low complexity" evidence="1">
    <location>
        <begin position="668"/>
        <end position="681"/>
    </location>
</feature>
<feature type="compositionally biased region" description="Polar residues" evidence="1">
    <location>
        <begin position="149"/>
        <end position="161"/>
    </location>
</feature>
<accession>A0A8S9A131</accession>
<feature type="compositionally biased region" description="Basic and acidic residues" evidence="1">
    <location>
        <begin position="491"/>
        <end position="503"/>
    </location>
</feature>
<feature type="compositionally biased region" description="Basic residues" evidence="1">
    <location>
        <begin position="352"/>
        <end position="363"/>
    </location>
</feature>
<evidence type="ECO:0000313" key="3">
    <source>
        <dbReference type="Proteomes" id="UP000433876"/>
    </source>
</evidence>
<comment type="caution">
    <text evidence="2">The sequence shown here is derived from an EMBL/GenBank/DDBJ whole genome shotgun (WGS) entry which is preliminary data.</text>
</comment>
<feature type="compositionally biased region" description="Polar residues" evidence="1">
    <location>
        <begin position="206"/>
        <end position="223"/>
    </location>
</feature>
<dbReference type="OMA" id="CVKYADD"/>
<organism evidence="2 3">
    <name type="scientific">Sordaria macrospora</name>
    <dbReference type="NCBI Taxonomy" id="5147"/>
    <lineage>
        <taxon>Eukaryota</taxon>
        <taxon>Fungi</taxon>
        <taxon>Dikarya</taxon>
        <taxon>Ascomycota</taxon>
        <taxon>Pezizomycotina</taxon>
        <taxon>Sordariomycetes</taxon>
        <taxon>Sordariomycetidae</taxon>
        <taxon>Sordariales</taxon>
        <taxon>Sordariaceae</taxon>
        <taxon>Sordaria</taxon>
    </lineage>
</organism>
<gene>
    <name evidence="2" type="ORF">SMACR_03658</name>
</gene>
<feature type="region of interest" description="Disordered" evidence="1">
    <location>
        <begin position="452"/>
        <end position="507"/>
    </location>
</feature>